<protein>
    <submittedName>
        <fullName evidence="3">Uncharacterized protein</fullName>
    </submittedName>
</protein>
<reference evidence="3 4" key="1">
    <citation type="submission" date="2024-10" db="EMBL/GenBank/DDBJ databases">
        <title>The Natural Products Discovery Center: Release of the First 8490 Sequenced Strains for Exploring Actinobacteria Biosynthetic Diversity.</title>
        <authorList>
            <person name="Kalkreuter E."/>
            <person name="Kautsar S.A."/>
            <person name="Yang D."/>
            <person name="Bader C.D."/>
            <person name="Teijaro C.N."/>
            <person name="Fluegel L."/>
            <person name="Davis C.M."/>
            <person name="Simpson J.R."/>
            <person name="Lauterbach L."/>
            <person name="Steele A.D."/>
            <person name="Gui C."/>
            <person name="Meng S."/>
            <person name="Li G."/>
            <person name="Viehrig K."/>
            <person name="Ye F."/>
            <person name="Su P."/>
            <person name="Kiefer A.F."/>
            <person name="Nichols A."/>
            <person name="Cepeda A.J."/>
            <person name="Yan W."/>
            <person name="Fan B."/>
            <person name="Jiang Y."/>
            <person name="Adhikari A."/>
            <person name="Zheng C.-J."/>
            <person name="Schuster L."/>
            <person name="Cowan T.M."/>
            <person name="Smanski M.J."/>
            <person name="Chevrette M.G."/>
            <person name="De Carvalho L.P.S."/>
            <person name="Shen B."/>
        </authorList>
    </citation>
    <scope>NUCLEOTIDE SEQUENCE [LARGE SCALE GENOMIC DNA]</scope>
    <source>
        <strain evidence="3 4">NPDC001281</strain>
    </source>
</reference>
<organism evidence="3 4">
    <name type="scientific">Microtetraspora fusca</name>
    <dbReference type="NCBI Taxonomy" id="1997"/>
    <lineage>
        <taxon>Bacteria</taxon>
        <taxon>Bacillati</taxon>
        <taxon>Actinomycetota</taxon>
        <taxon>Actinomycetes</taxon>
        <taxon>Streptosporangiales</taxon>
        <taxon>Streptosporangiaceae</taxon>
        <taxon>Microtetraspora</taxon>
    </lineage>
</organism>
<keyword evidence="4" id="KW-1185">Reference proteome</keyword>
<keyword evidence="2" id="KW-1133">Transmembrane helix</keyword>
<feature type="transmembrane region" description="Helical" evidence="2">
    <location>
        <begin position="27"/>
        <end position="50"/>
    </location>
</feature>
<sequence>MEGTRESGEITDPAGRALLRRRSMCRAIIGCGVTCLVLSAGTLAGGHALLGSYVRSVKGGPEAFTRFPAESGRYSRTVARTEGEDTGPKAAGIAAGEALRRKAAKKHDEPVADGHDDGESWWRPVAPHQECSPFLRTHRIPCRDTAR</sequence>
<proteinExistence type="predicted"/>
<evidence type="ECO:0000313" key="3">
    <source>
        <dbReference type="EMBL" id="MFF4774298.1"/>
    </source>
</evidence>
<dbReference type="EMBL" id="JBIAXI010000008">
    <property type="protein sequence ID" value="MFF4774298.1"/>
    <property type="molecule type" value="Genomic_DNA"/>
</dbReference>
<evidence type="ECO:0000313" key="4">
    <source>
        <dbReference type="Proteomes" id="UP001602119"/>
    </source>
</evidence>
<gene>
    <name evidence="3" type="ORF">ACFY05_15685</name>
</gene>
<name>A0ABW6V5J1_MICFU</name>
<feature type="compositionally biased region" description="Basic and acidic residues" evidence="1">
    <location>
        <begin position="106"/>
        <end position="120"/>
    </location>
</feature>
<evidence type="ECO:0000256" key="2">
    <source>
        <dbReference type="SAM" id="Phobius"/>
    </source>
</evidence>
<dbReference type="Proteomes" id="UP001602119">
    <property type="component" value="Unassembled WGS sequence"/>
</dbReference>
<feature type="region of interest" description="Disordered" evidence="1">
    <location>
        <begin position="99"/>
        <end position="121"/>
    </location>
</feature>
<keyword evidence="2" id="KW-0812">Transmembrane</keyword>
<accession>A0ABW6V5J1</accession>
<keyword evidence="2" id="KW-0472">Membrane</keyword>
<dbReference type="RefSeq" id="WP_157545160.1">
    <property type="nucleotide sequence ID" value="NZ_BBYK01000043.1"/>
</dbReference>
<comment type="caution">
    <text evidence="3">The sequence shown here is derived from an EMBL/GenBank/DDBJ whole genome shotgun (WGS) entry which is preliminary data.</text>
</comment>
<evidence type="ECO:0000256" key="1">
    <source>
        <dbReference type="SAM" id="MobiDB-lite"/>
    </source>
</evidence>